<dbReference type="NCBIfam" id="TIGR01549">
    <property type="entry name" value="HAD-SF-IA-v1"/>
    <property type="match status" value="1"/>
</dbReference>
<keyword evidence="1 2" id="KW-0378">Hydrolase</keyword>
<name>A0A6I5N4E2_9BIFI</name>
<dbReference type="Proteomes" id="UP000469292">
    <property type="component" value="Unassembled WGS sequence"/>
</dbReference>
<dbReference type="PANTHER" id="PTHR43316:SF3">
    <property type="entry name" value="HALOACID DEHALOGENASE, TYPE II (AFU_ORTHOLOGUE AFUA_2G07750)-RELATED"/>
    <property type="match status" value="1"/>
</dbReference>
<sequence length="294" mass="31372">MCKTRGPEYSDGRIVQDTGNGATMRYSTIFFDLYGTLFDIHTDEDADAAWAALADALAEAGGEVGSLDELRRTFAQVAAPEFAVGGGDPLFEPDYQKVYERLVRVTTGAAADDIGTIRATEAGHETVGGGAAVAGAMTLTGREISEAAANAAWAFRRASELRLRPYDGAHDLLEKLRRAGLRVVLVSNAQLPYTMPELEQFDLADEFDDIVISSDFGRKKPDPAIFRHAMVLAGVDDPSSVLMVGNDEHADIDGARGAGIDGAFLDTFGHGPYDGAVASFAGADYRGLLEFILK</sequence>
<dbReference type="InterPro" id="IPR036412">
    <property type="entry name" value="HAD-like_sf"/>
</dbReference>
<dbReference type="InterPro" id="IPR051540">
    <property type="entry name" value="S-2-haloacid_dehalogenase"/>
</dbReference>
<evidence type="ECO:0000313" key="2">
    <source>
        <dbReference type="EMBL" id="NEG70549.1"/>
    </source>
</evidence>
<dbReference type="Gene3D" id="3.40.50.1000">
    <property type="entry name" value="HAD superfamily/HAD-like"/>
    <property type="match status" value="1"/>
</dbReference>
<comment type="caution">
    <text evidence="2">The sequence shown here is derived from an EMBL/GenBank/DDBJ whole genome shotgun (WGS) entry which is preliminary data.</text>
</comment>
<dbReference type="NCBIfam" id="TIGR01509">
    <property type="entry name" value="HAD-SF-IA-v3"/>
    <property type="match status" value="1"/>
</dbReference>
<dbReference type="SFLD" id="SFLDG01129">
    <property type="entry name" value="C1.5:_HAD__Beta-PGM__Phosphata"/>
    <property type="match status" value="1"/>
</dbReference>
<dbReference type="InterPro" id="IPR006439">
    <property type="entry name" value="HAD-SF_hydro_IA"/>
</dbReference>
<proteinExistence type="predicted"/>
<reference evidence="2 3" key="1">
    <citation type="submission" date="2019-09" db="EMBL/GenBank/DDBJ databases">
        <title>Phylogenetic characterization of a novel taxon of the genus Bifidobacterium: Bifidobacterium choloepi sp. nov.</title>
        <authorList>
            <person name="Modesto M."/>
            <person name="Satti M."/>
        </authorList>
    </citation>
    <scope>NUCLEOTIDE SEQUENCE [LARGE SCALE GENOMIC DNA]</scope>
    <source>
        <strain evidence="2 3">BRDM6</strain>
    </source>
</reference>
<dbReference type="AlphaFoldDB" id="A0A6I5N4E2"/>
<evidence type="ECO:0000256" key="1">
    <source>
        <dbReference type="ARBA" id="ARBA00022801"/>
    </source>
</evidence>
<dbReference type="Pfam" id="PF00702">
    <property type="entry name" value="Hydrolase"/>
    <property type="match status" value="1"/>
</dbReference>
<evidence type="ECO:0000313" key="3">
    <source>
        <dbReference type="Proteomes" id="UP000469292"/>
    </source>
</evidence>
<accession>A0A6I5N4E2</accession>
<dbReference type="PANTHER" id="PTHR43316">
    <property type="entry name" value="HYDROLASE, HALOACID DELAHOGENASE-RELATED"/>
    <property type="match status" value="1"/>
</dbReference>
<dbReference type="EMBL" id="VYSG01000004">
    <property type="protein sequence ID" value="NEG70549.1"/>
    <property type="molecule type" value="Genomic_DNA"/>
</dbReference>
<dbReference type="SFLD" id="SFLDS00003">
    <property type="entry name" value="Haloacid_Dehalogenase"/>
    <property type="match status" value="1"/>
</dbReference>
<protein>
    <submittedName>
        <fullName evidence="2">HAD family hydrolase</fullName>
    </submittedName>
</protein>
<dbReference type="GO" id="GO:0016787">
    <property type="term" value="F:hydrolase activity"/>
    <property type="evidence" value="ECO:0007669"/>
    <property type="project" value="UniProtKB-KW"/>
</dbReference>
<dbReference type="SUPFAM" id="SSF56784">
    <property type="entry name" value="HAD-like"/>
    <property type="match status" value="1"/>
</dbReference>
<gene>
    <name evidence="2" type="ORF">F6S87_08085</name>
</gene>
<keyword evidence="3" id="KW-1185">Reference proteome</keyword>
<organism evidence="2 3">
    <name type="scientific">Bifidobacterium choloepi</name>
    <dbReference type="NCBI Taxonomy" id="2614131"/>
    <lineage>
        <taxon>Bacteria</taxon>
        <taxon>Bacillati</taxon>
        <taxon>Actinomycetota</taxon>
        <taxon>Actinomycetes</taxon>
        <taxon>Bifidobacteriales</taxon>
        <taxon>Bifidobacteriaceae</taxon>
        <taxon>Bifidobacterium</taxon>
    </lineage>
</organism>
<dbReference type="InterPro" id="IPR023214">
    <property type="entry name" value="HAD_sf"/>
</dbReference>